<evidence type="ECO:0000313" key="1">
    <source>
        <dbReference type="EMBL" id="ALE17559.1"/>
    </source>
</evidence>
<evidence type="ECO:0008006" key="3">
    <source>
        <dbReference type="Google" id="ProtNLM"/>
    </source>
</evidence>
<dbReference type="InterPro" id="IPR018684">
    <property type="entry name" value="DUF2171"/>
</dbReference>
<accession>A0A0M4LWT9</accession>
<sequence>MFEKFRINEHMEVADCKGNHVGTVDEVDGDAIKLTKSDSSDDMHHFLAMSDVDKIDDNRVYLKEGVRIPDGLGTKATLENA</sequence>
<evidence type="ECO:0000313" key="2">
    <source>
        <dbReference type="Proteomes" id="UP000057938"/>
    </source>
</evidence>
<organism evidence="1 2">
    <name type="scientific">Altererythrobacter epoxidivorans</name>
    <dbReference type="NCBI Taxonomy" id="361183"/>
    <lineage>
        <taxon>Bacteria</taxon>
        <taxon>Pseudomonadati</taxon>
        <taxon>Pseudomonadota</taxon>
        <taxon>Alphaproteobacteria</taxon>
        <taxon>Sphingomonadales</taxon>
        <taxon>Erythrobacteraceae</taxon>
        <taxon>Altererythrobacter</taxon>
    </lineage>
</organism>
<dbReference type="PATRIC" id="fig|361183.4.peg.2244"/>
<dbReference type="STRING" id="361183.AMC99_02284"/>
<dbReference type="EMBL" id="CP012669">
    <property type="protein sequence ID" value="ALE17559.1"/>
    <property type="molecule type" value="Genomic_DNA"/>
</dbReference>
<dbReference type="Proteomes" id="UP000057938">
    <property type="component" value="Chromosome"/>
</dbReference>
<proteinExistence type="predicted"/>
<dbReference type="Pfam" id="PF09939">
    <property type="entry name" value="DUF2171"/>
    <property type="match status" value="1"/>
</dbReference>
<gene>
    <name evidence="1" type="ORF">AMC99_02284</name>
</gene>
<reference evidence="1 2" key="1">
    <citation type="submission" date="2015-09" db="EMBL/GenBank/DDBJ databases">
        <title>Complete genome sequence of a benzo[a]pyrene-degrading bacterium Altererythrobacter epoxidivorans CGMCC 1.7731T.</title>
        <authorList>
            <person name="Li Z."/>
            <person name="Cheng H."/>
            <person name="Huo Y."/>
            <person name="Xu X."/>
        </authorList>
    </citation>
    <scope>NUCLEOTIDE SEQUENCE [LARGE SCALE GENOMIC DNA]</scope>
    <source>
        <strain evidence="1 2">CGMCC 1.7731</strain>
    </source>
</reference>
<dbReference type="KEGG" id="aep:AMC99_02284"/>
<keyword evidence="2" id="KW-1185">Reference proteome</keyword>
<dbReference type="AlphaFoldDB" id="A0A0M4LWT9"/>
<dbReference type="OrthoDB" id="9803697at2"/>
<dbReference type="RefSeq" id="WP_061926567.1">
    <property type="nucleotide sequence ID" value="NZ_CP012669.1"/>
</dbReference>
<name>A0A0M4LWT9_9SPHN</name>
<protein>
    <recommendedName>
        <fullName evidence="3">DUF2171 domain-containing protein</fullName>
    </recommendedName>
</protein>